<reference evidence="11 12" key="1">
    <citation type="journal article" date="2005" name="J. Virol.">
        <title>Genome of deerpox virus.</title>
        <authorList>
            <person name="Afonso C.L."/>
            <person name="Delhon G."/>
            <person name="Tulman E.R."/>
            <person name="Lu Z."/>
            <person name="Zsak A."/>
            <person name="Becerra V.M."/>
            <person name="Zsak L."/>
            <person name="Kutish G.F."/>
            <person name="Rock D.L."/>
        </authorList>
    </citation>
    <scope>NUCLEOTIDE SEQUENCE [LARGE SCALE GENOMIC DNA]</scope>
    <source>
        <strain evidence="11">W-1170-84</strain>
    </source>
</reference>
<comment type="similarity">
    <text evidence="3">Belongs to the chordopoxvirinae G7 family.</text>
</comment>
<protein>
    <recommendedName>
        <fullName evidence="5">Assembly protein G7</fullName>
    </recommendedName>
</protein>
<dbReference type="Pfam" id="PF05503">
    <property type="entry name" value="Pox_G7"/>
    <property type="match status" value="1"/>
</dbReference>
<keyword evidence="7" id="KW-0946">Virion</keyword>
<comment type="subunit">
    <text evidence="4">Part of a complex composed of A30, G7, F10 kinase, A15, D2, D3, and J1.</text>
</comment>
<keyword evidence="10" id="KW-0812">Transmembrane</keyword>
<dbReference type="GO" id="GO:0030430">
    <property type="term" value="C:host cell cytoplasm"/>
    <property type="evidence" value="ECO:0007669"/>
    <property type="project" value="UniProtKB-SubCell"/>
</dbReference>
<evidence type="ECO:0000256" key="3">
    <source>
        <dbReference type="ARBA" id="ARBA00009079"/>
    </source>
</evidence>
<proteinExistence type="inferred from homology"/>
<dbReference type="GO" id="GO:0044423">
    <property type="term" value="C:virion component"/>
    <property type="evidence" value="ECO:0007669"/>
    <property type="project" value="UniProtKB-KW"/>
</dbReference>
<dbReference type="InterPro" id="IPR008787">
    <property type="entry name" value="Poxvirus_G7"/>
</dbReference>
<evidence type="ECO:0000256" key="7">
    <source>
        <dbReference type="ARBA" id="ARBA00022844"/>
    </source>
</evidence>
<evidence type="ECO:0000256" key="8">
    <source>
        <dbReference type="ARBA" id="ARBA00023200"/>
    </source>
</evidence>
<evidence type="ECO:0000256" key="1">
    <source>
        <dbReference type="ARBA" id="ARBA00004192"/>
    </source>
</evidence>
<comment type="subcellular location">
    <subcellularLocation>
        <location evidence="1">Host cytoplasm</location>
    </subcellularLocation>
    <subcellularLocation>
        <location evidence="2">Virion</location>
    </subcellularLocation>
</comment>
<comment type="function">
    <text evidence="9">Late protein which is a part of a large complex required for early virion morphogenesis. This complex participates in the formation of virosomes and the incorporation of virosomal contents into nascent immature virions.</text>
</comment>
<organism evidence="11 12">
    <name type="scientific">Deerpox virus (strain W-1170-84)</name>
    <name type="common">DPV</name>
    <dbReference type="NCBI Taxonomy" id="305676"/>
    <lineage>
        <taxon>Viruses</taxon>
        <taxon>Varidnaviria</taxon>
        <taxon>Bamfordvirae</taxon>
        <taxon>Nucleocytoviricota</taxon>
        <taxon>Pokkesviricetes</taxon>
        <taxon>Chitovirales</taxon>
        <taxon>Poxviridae</taxon>
        <taxon>Chordopoxvirinae</taxon>
        <taxon>Cervidpoxvirus</taxon>
        <taxon>Cervidpoxvirus muledeerpox</taxon>
        <taxon>Mule deerpox virus</taxon>
    </lineage>
</organism>
<accession>Q08FB6</accession>
<evidence type="ECO:0000256" key="4">
    <source>
        <dbReference type="ARBA" id="ARBA00011362"/>
    </source>
</evidence>
<evidence type="ECO:0000256" key="10">
    <source>
        <dbReference type="SAM" id="Phobius"/>
    </source>
</evidence>
<organismHost>
    <name type="scientific">Odocoileus hemionus</name>
    <name type="common">Mule deer</name>
    <name type="synonym">Cervus hemionus</name>
    <dbReference type="NCBI Taxonomy" id="9872"/>
</organismHost>
<keyword evidence="6" id="KW-0597">Phosphoprotein</keyword>
<keyword evidence="8" id="KW-1035">Host cytoplasm</keyword>
<evidence type="ECO:0000256" key="5">
    <source>
        <dbReference type="ARBA" id="ARBA00019431"/>
    </source>
</evidence>
<evidence type="ECO:0000313" key="12">
    <source>
        <dbReference type="Proteomes" id="UP000162522"/>
    </source>
</evidence>
<name>Q08FB6_DPV84</name>
<keyword evidence="10" id="KW-0472">Membrane</keyword>
<gene>
    <name evidence="11" type="ORF">DpV84gp066</name>
</gene>
<evidence type="ECO:0000256" key="2">
    <source>
        <dbReference type="ARBA" id="ARBA00004328"/>
    </source>
</evidence>
<sequence length="375" mass="42875">MIEPKQSAIYNIVSKAIVKSVVKDTNINSEYIENKAKQLCYCNNMSYKESIINNIYSYLEHEINVNDISHLNQILNNLKQQSMYVCNTNEFWRLYNSLTRFTHCKSFFTTCMPTIITTLSMFITLILSNKLLYAAEMVEYIETYLFSSQKNLSQELADLLDMKYALINLVQYKIFPIILGNKDSAMTPIIFSAGSSNIDYRDDIDKLLNLPVKSDMIQAVYAFLTKKGINTSNNFAEYVAGLKIEELSENNNIDEHKNDEPNKEDKQIISIQPLTQEERNSMYAMKLLKDAQKYSKGNVLDGSISSPITKKSIINQIPFSASDIEMFAILEYLYIMRVIASNIKRKNLDCKNQGITLNISSPFKSITIPGVNSIK</sequence>
<evidence type="ECO:0000256" key="6">
    <source>
        <dbReference type="ARBA" id="ARBA00022553"/>
    </source>
</evidence>
<keyword evidence="10" id="KW-1133">Transmembrane helix</keyword>
<feature type="transmembrane region" description="Helical" evidence="10">
    <location>
        <begin position="107"/>
        <end position="127"/>
    </location>
</feature>
<dbReference type="EMBL" id="AY689437">
    <property type="protein sequence ID" value="ABI99050.1"/>
    <property type="molecule type" value="Genomic_DNA"/>
</dbReference>
<dbReference type="Proteomes" id="UP000162522">
    <property type="component" value="Segment"/>
</dbReference>
<evidence type="ECO:0000313" key="11">
    <source>
        <dbReference type="EMBL" id="ABI99050.1"/>
    </source>
</evidence>
<evidence type="ECO:0000256" key="9">
    <source>
        <dbReference type="ARBA" id="ARBA00025443"/>
    </source>
</evidence>